<gene>
    <name evidence="1" type="ORF">S01H1_36033</name>
</gene>
<sequence>LKELGILVSLFKIRNIAFINAFNKSTEAYIKRFPNYHEPLTEDLKKKIILEIKNREKNSSISDIASFCSVSYPTVCRIAVKEVFKDNINAYRQRFPINEVLEMGSITHARINDLLTKHFKLKGIYYFSNPMLFLDSPFSKTKSQNKPDGLLINRKNLKLFQERLISILGIDLKLINKVKAFQFDFTTLLSKNNIIDKIKKYQHPEMILFIIGTRWNYQRRNYLELPKSKKILYPSNIKIISPMTFTYIFDLKGIYLDRFKDILYYNSEWDL</sequence>
<name>X0U725_9ZZZZ</name>
<dbReference type="EMBL" id="BARS01022544">
    <property type="protein sequence ID" value="GAG01365.1"/>
    <property type="molecule type" value="Genomic_DNA"/>
</dbReference>
<proteinExistence type="predicted"/>
<dbReference type="AlphaFoldDB" id="X0U725"/>
<feature type="non-terminal residue" evidence="1">
    <location>
        <position position="1"/>
    </location>
</feature>
<reference evidence="1" key="1">
    <citation type="journal article" date="2014" name="Front. Microbiol.">
        <title>High frequency of phylogenetically diverse reductive dehalogenase-homologous genes in deep subseafloor sedimentary metagenomes.</title>
        <authorList>
            <person name="Kawai M."/>
            <person name="Futagami T."/>
            <person name="Toyoda A."/>
            <person name="Takaki Y."/>
            <person name="Nishi S."/>
            <person name="Hori S."/>
            <person name="Arai W."/>
            <person name="Tsubouchi T."/>
            <person name="Morono Y."/>
            <person name="Uchiyama I."/>
            <person name="Ito T."/>
            <person name="Fujiyama A."/>
            <person name="Inagaki F."/>
            <person name="Takami H."/>
        </authorList>
    </citation>
    <scope>NUCLEOTIDE SEQUENCE</scope>
    <source>
        <strain evidence="1">Expedition CK06-06</strain>
    </source>
</reference>
<comment type="caution">
    <text evidence="1">The sequence shown here is derived from an EMBL/GenBank/DDBJ whole genome shotgun (WGS) entry which is preliminary data.</text>
</comment>
<protein>
    <submittedName>
        <fullName evidence="1">Uncharacterized protein</fullName>
    </submittedName>
</protein>
<accession>X0U725</accession>
<evidence type="ECO:0000313" key="1">
    <source>
        <dbReference type="EMBL" id="GAG01365.1"/>
    </source>
</evidence>
<feature type="non-terminal residue" evidence="1">
    <location>
        <position position="271"/>
    </location>
</feature>
<organism evidence="1">
    <name type="scientific">marine sediment metagenome</name>
    <dbReference type="NCBI Taxonomy" id="412755"/>
    <lineage>
        <taxon>unclassified sequences</taxon>
        <taxon>metagenomes</taxon>
        <taxon>ecological metagenomes</taxon>
    </lineage>
</organism>